<evidence type="ECO:0000313" key="2">
    <source>
        <dbReference type="Proteomes" id="UP000660668"/>
    </source>
</evidence>
<comment type="caution">
    <text evidence="1">The sequence shown here is derived from an EMBL/GenBank/DDBJ whole genome shotgun (WGS) entry which is preliminary data.</text>
</comment>
<evidence type="ECO:0000313" key="1">
    <source>
        <dbReference type="EMBL" id="MBF4768677.1"/>
    </source>
</evidence>
<dbReference type="Proteomes" id="UP000660668">
    <property type="component" value="Unassembled WGS sequence"/>
</dbReference>
<proteinExistence type="predicted"/>
<dbReference type="AlphaFoldDB" id="A0A930VL65"/>
<dbReference type="RefSeq" id="WP_194696830.1">
    <property type="nucleotide sequence ID" value="NZ_JADKPO010000016.1"/>
</dbReference>
<gene>
    <name evidence="1" type="ORF">ISU10_12975</name>
</gene>
<keyword evidence="2" id="KW-1185">Reference proteome</keyword>
<name>A0A930VL65_9ACTN</name>
<protein>
    <submittedName>
        <fullName evidence="1">Uncharacterized protein</fullName>
    </submittedName>
</protein>
<dbReference type="EMBL" id="JADKPO010000016">
    <property type="protein sequence ID" value="MBF4768677.1"/>
    <property type="molecule type" value="Genomic_DNA"/>
</dbReference>
<accession>A0A930VL65</accession>
<reference evidence="1" key="1">
    <citation type="submission" date="2020-11" db="EMBL/GenBank/DDBJ databases">
        <title>Nocardioides cynanchi sp. nov., isolated from soil of rhizosphere of Cynanchum wilfordii.</title>
        <authorList>
            <person name="Lee J.-S."/>
            <person name="Suh M.K."/>
            <person name="Kim J.-S."/>
        </authorList>
    </citation>
    <scope>NUCLEOTIDE SEQUENCE</scope>
    <source>
        <strain evidence="1">KCTC 19276</strain>
    </source>
</reference>
<organism evidence="1 2">
    <name type="scientific">Nocardioides agariphilus</name>
    <dbReference type="NCBI Taxonomy" id="433664"/>
    <lineage>
        <taxon>Bacteria</taxon>
        <taxon>Bacillati</taxon>
        <taxon>Actinomycetota</taxon>
        <taxon>Actinomycetes</taxon>
        <taxon>Propionibacteriales</taxon>
        <taxon>Nocardioidaceae</taxon>
        <taxon>Nocardioides</taxon>
    </lineage>
</organism>
<sequence length="66" mass="7407">MRALAAGFETVASATSSTSGQMFRWDTDPGAWLAYACRVAGRNLDQEEWSNAFTSEPYRETCPRRQ</sequence>